<keyword evidence="5" id="KW-0119">Carbohydrate metabolism</keyword>
<dbReference type="SFLD" id="SFLDS00003">
    <property type="entry name" value="Haloacid_Dehalogenase"/>
    <property type="match status" value="1"/>
</dbReference>
<gene>
    <name evidence="6" type="ordered locus">Deipe_1767</name>
</gene>
<dbReference type="GO" id="GO:0003824">
    <property type="term" value="F:catalytic activity"/>
    <property type="evidence" value="ECO:0007669"/>
    <property type="project" value="UniProtKB-ARBA"/>
</dbReference>
<dbReference type="InterPro" id="IPR051600">
    <property type="entry name" value="Beta-PGM-like"/>
</dbReference>
<dbReference type="SFLD" id="SFLDG01135">
    <property type="entry name" value="C1.5.6:_HAD__Beta-PGM__Phospha"/>
    <property type="match status" value="1"/>
</dbReference>
<dbReference type="SUPFAM" id="SSF56784">
    <property type="entry name" value="HAD-like"/>
    <property type="match status" value="1"/>
</dbReference>
<keyword evidence="4" id="KW-0460">Magnesium</keyword>
<dbReference type="EMBL" id="CP003382">
    <property type="protein sequence ID" value="AFZ67286.1"/>
    <property type="molecule type" value="Genomic_DNA"/>
</dbReference>
<dbReference type="InterPro" id="IPR023198">
    <property type="entry name" value="PGP-like_dom2"/>
</dbReference>
<dbReference type="AlphaFoldDB" id="L0A0B6"/>
<comment type="cofactor">
    <cofactor evidence="1">
        <name>Mg(2+)</name>
        <dbReference type="ChEBI" id="CHEBI:18420"/>
    </cofactor>
</comment>
<proteinExistence type="inferred from homology"/>
<sequence>MSASPKALLFDIDGTLTATDPLHFQAWAQSLRKHGLNIDEAIYQQRISGRLNPDIVADLLPALGADETEAFIAQKEETFRALATSIMALPGLSELLHWARQHDLPCAVVSNAPRDNAVFVLSTLGLDRTFAHIVLADDLPRGKPFPDPYLEALRRLGVNARDTFAFEDSPSGVRSAVAAGIPTVGLTTGHGEEALQEAGAALIVPNFADPRLPQFLGVPAFAISG</sequence>
<dbReference type="STRING" id="937777.Deipe_1767"/>
<organism evidence="6 7">
    <name type="scientific">Deinococcus peraridilitoris (strain DSM 19664 / LMG 22246 / CIP 109416 / KR-200)</name>
    <dbReference type="NCBI Taxonomy" id="937777"/>
    <lineage>
        <taxon>Bacteria</taxon>
        <taxon>Thermotogati</taxon>
        <taxon>Deinococcota</taxon>
        <taxon>Deinococci</taxon>
        <taxon>Deinococcales</taxon>
        <taxon>Deinococcaceae</taxon>
        <taxon>Deinococcus</taxon>
    </lineage>
</organism>
<accession>L0A0B6</accession>
<dbReference type="CDD" id="cd07505">
    <property type="entry name" value="HAD_BPGM-like"/>
    <property type="match status" value="1"/>
</dbReference>
<dbReference type="Proteomes" id="UP000010467">
    <property type="component" value="Chromosome"/>
</dbReference>
<comment type="similarity">
    <text evidence="2">Belongs to the HAD-like hydrolase superfamily. CbbY/CbbZ/Gph/YieH family.</text>
</comment>
<reference evidence="7" key="1">
    <citation type="submission" date="2012-03" db="EMBL/GenBank/DDBJ databases">
        <title>Complete sequence of chromosome of Deinococcus peraridilitoris DSM 19664.</title>
        <authorList>
            <person name="Lucas S."/>
            <person name="Copeland A."/>
            <person name="Lapidus A."/>
            <person name="Glavina del Rio T."/>
            <person name="Dalin E."/>
            <person name="Tice H."/>
            <person name="Bruce D."/>
            <person name="Goodwin L."/>
            <person name="Pitluck S."/>
            <person name="Peters L."/>
            <person name="Mikhailova N."/>
            <person name="Lu M."/>
            <person name="Kyrpides N."/>
            <person name="Mavromatis K."/>
            <person name="Ivanova N."/>
            <person name="Brettin T."/>
            <person name="Detter J.C."/>
            <person name="Han C."/>
            <person name="Larimer F."/>
            <person name="Land M."/>
            <person name="Hauser L."/>
            <person name="Markowitz V."/>
            <person name="Cheng J.-F."/>
            <person name="Hugenholtz P."/>
            <person name="Woyke T."/>
            <person name="Wu D."/>
            <person name="Pukall R."/>
            <person name="Steenblock K."/>
            <person name="Brambilla E."/>
            <person name="Klenk H.-P."/>
            <person name="Eisen J.A."/>
        </authorList>
    </citation>
    <scope>NUCLEOTIDE SEQUENCE [LARGE SCALE GENOMIC DNA]</scope>
    <source>
        <strain evidence="7">DSM 19664 / LMG 22246 / CIP 109416 / KR-200</strain>
    </source>
</reference>
<dbReference type="InterPro" id="IPR036412">
    <property type="entry name" value="HAD-like_sf"/>
</dbReference>
<dbReference type="SFLD" id="SFLDG01129">
    <property type="entry name" value="C1.5:_HAD__Beta-PGM__Phosphata"/>
    <property type="match status" value="1"/>
</dbReference>
<dbReference type="Gene3D" id="1.10.150.240">
    <property type="entry name" value="Putative phosphatase, domain 2"/>
    <property type="match status" value="1"/>
</dbReference>
<evidence type="ECO:0000313" key="6">
    <source>
        <dbReference type="EMBL" id="AFZ67286.1"/>
    </source>
</evidence>
<evidence type="ECO:0000256" key="5">
    <source>
        <dbReference type="ARBA" id="ARBA00023277"/>
    </source>
</evidence>
<dbReference type="InterPro" id="IPR023214">
    <property type="entry name" value="HAD_sf"/>
</dbReference>
<keyword evidence="3" id="KW-0479">Metal-binding</keyword>
<keyword evidence="7" id="KW-1185">Reference proteome</keyword>
<evidence type="ECO:0000256" key="1">
    <source>
        <dbReference type="ARBA" id="ARBA00001946"/>
    </source>
</evidence>
<evidence type="ECO:0000256" key="4">
    <source>
        <dbReference type="ARBA" id="ARBA00022842"/>
    </source>
</evidence>
<evidence type="ECO:0000256" key="3">
    <source>
        <dbReference type="ARBA" id="ARBA00022723"/>
    </source>
</evidence>
<dbReference type="PANTHER" id="PTHR46193:SF18">
    <property type="entry name" value="HEXITOL PHOSPHATASE B"/>
    <property type="match status" value="1"/>
</dbReference>
<dbReference type="Pfam" id="PF00702">
    <property type="entry name" value="Hydrolase"/>
    <property type="match status" value="1"/>
</dbReference>
<dbReference type="HOGENOM" id="CLU_045011_13_4_0"/>
<dbReference type="Gene3D" id="3.40.50.1000">
    <property type="entry name" value="HAD superfamily/HAD-like"/>
    <property type="match status" value="1"/>
</dbReference>
<dbReference type="InterPro" id="IPR006439">
    <property type="entry name" value="HAD-SF_hydro_IA"/>
</dbReference>
<protein>
    <submittedName>
        <fullName evidence="6">Haloacid dehalogenase superfamily protein, subfamily IA, variant 3 with third motif having DD or ED</fullName>
    </submittedName>
</protein>
<evidence type="ECO:0000256" key="2">
    <source>
        <dbReference type="ARBA" id="ARBA00006171"/>
    </source>
</evidence>
<dbReference type="NCBIfam" id="TIGR01509">
    <property type="entry name" value="HAD-SF-IA-v3"/>
    <property type="match status" value="1"/>
</dbReference>
<evidence type="ECO:0000313" key="7">
    <source>
        <dbReference type="Proteomes" id="UP000010467"/>
    </source>
</evidence>
<dbReference type="OrthoDB" id="9797743at2"/>
<dbReference type="KEGG" id="dpd:Deipe_1767"/>
<dbReference type="RefSeq" id="WP_015235591.1">
    <property type="nucleotide sequence ID" value="NC_019793.1"/>
</dbReference>
<dbReference type="PANTHER" id="PTHR46193">
    <property type="entry name" value="6-PHOSPHOGLUCONATE PHOSPHATASE"/>
    <property type="match status" value="1"/>
</dbReference>
<dbReference type="PATRIC" id="fig|937777.3.peg.1769"/>
<dbReference type="eggNOG" id="COG0637">
    <property type="taxonomic scope" value="Bacteria"/>
</dbReference>
<name>L0A0B6_DEIPD</name>
<dbReference type="GO" id="GO:0046872">
    <property type="term" value="F:metal ion binding"/>
    <property type="evidence" value="ECO:0007669"/>
    <property type="project" value="UniProtKB-KW"/>
</dbReference>